<dbReference type="PANTHER" id="PTHR30231:SF4">
    <property type="entry name" value="PROTEIN NEN2"/>
    <property type="match status" value="1"/>
</dbReference>
<reference evidence="5 6" key="1">
    <citation type="submission" date="2014-03" db="EMBL/GenBank/DDBJ databases">
        <title>Genome sequence of Clostridium litorale W6, DSM 5388.</title>
        <authorList>
            <person name="Poehlein A."/>
            <person name="Jagirdar A."/>
            <person name="Khonsari B."/>
            <person name="Chibani C.M."/>
            <person name="Gutierrez Gutierrez D.A."/>
            <person name="Davydova E."/>
            <person name="Alghaithi H.S."/>
            <person name="Nair K.P."/>
            <person name="Dhamotharan K."/>
            <person name="Chandran L."/>
            <person name="G W."/>
            <person name="Daniel R."/>
        </authorList>
    </citation>
    <scope>NUCLEOTIDE SEQUENCE [LARGE SCALE GENOMIC DNA]</scope>
    <source>
        <strain evidence="5 6">W6</strain>
    </source>
</reference>
<dbReference type="Pfam" id="PF00929">
    <property type="entry name" value="RNase_T"/>
    <property type="match status" value="1"/>
</dbReference>
<evidence type="ECO:0000259" key="4">
    <source>
        <dbReference type="SMART" id="SM00479"/>
    </source>
</evidence>
<sequence>MNISTETFIVLDFETTGLSPQKGDKIIEIGVTKIEGGVLLRPYSRFVHPKKEIPYYITQITGITNANVANAPVIEDILPKFRKYLSDSVLVAHNASFDMKFLNITLHANNMKPVSKYICTLNALRNLKRKGLYDASSCKLDVACDYFGIEQKSHHRAGDDAYVTAQLFLKIAELDTSVLQVEEF</sequence>
<dbReference type="GO" id="GO:0008408">
    <property type="term" value="F:3'-5' exonuclease activity"/>
    <property type="evidence" value="ECO:0007669"/>
    <property type="project" value="TreeGrafter"/>
</dbReference>
<dbReference type="GO" id="GO:0005829">
    <property type="term" value="C:cytosol"/>
    <property type="evidence" value="ECO:0007669"/>
    <property type="project" value="TreeGrafter"/>
</dbReference>
<dbReference type="PANTHER" id="PTHR30231">
    <property type="entry name" value="DNA POLYMERASE III SUBUNIT EPSILON"/>
    <property type="match status" value="1"/>
</dbReference>
<comment type="caution">
    <text evidence="5">The sequence shown here is derived from an EMBL/GenBank/DDBJ whole genome shotgun (WGS) entry which is preliminary data.</text>
</comment>
<proteinExistence type="predicted"/>
<dbReference type="FunFam" id="3.30.420.10:FF:000045">
    <property type="entry name" value="3'-5' exonuclease DinG"/>
    <property type="match status" value="1"/>
</dbReference>
<evidence type="ECO:0000313" key="5">
    <source>
        <dbReference type="EMBL" id="KDR95973.1"/>
    </source>
</evidence>
<evidence type="ECO:0000256" key="3">
    <source>
        <dbReference type="ARBA" id="ARBA00022839"/>
    </source>
</evidence>
<dbReference type="AlphaFoldDB" id="A0A069RGQ0"/>
<dbReference type="STRING" id="1121324.CLIT_8c01420"/>
<dbReference type="CDD" id="cd06127">
    <property type="entry name" value="DEDDh"/>
    <property type="match status" value="1"/>
</dbReference>
<dbReference type="InterPro" id="IPR006054">
    <property type="entry name" value="DnaQ"/>
</dbReference>
<dbReference type="RefSeq" id="WP_038263190.1">
    <property type="nucleotide sequence ID" value="NZ_FSRH01000008.1"/>
</dbReference>
<evidence type="ECO:0000313" key="6">
    <source>
        <dbReference type="Proteomes" id="UP000027946"/>
    </source>
</evidence>
<keyword evidence="6" id="KW-1185">Reference proteome</keyword>
<dbReference type="Gene3D" id="3.30.420.10">
    <property type="entry name" value="Ribonuclease H-like superfamily/Ribonuclease H"/>
    <property type="match status" value="1"/>
</dbReference>
<name>A0A069RGQ0_PEPLI</name>
<dbReference type="SMART" id="SM00479">
    <property type="entry name" value="EXOIII"/>
    <property type="match status" value="1"/>
</dbReference>
<keyword evidence="1" id="KW-0540">Nuclease</keyword>
<dbReference type="OrthoDB" id="9813328at2"/>
<dbReference type="GO" id="GO:0003677">
    <property type="term" value="F:DNA binding"/>
    <property type="evidence" value="ECO:0007669"/>
    <property type="project" value="InterPro"/>
</dbReference>
<protein>
    <submittedName>
        <fullName evidence="5">DNA polymerase III PolC-type</fullName>
        <ecNumber evidence="5">2.7.7.7</ecNumber>
    </submittedName>
</protein>
<dbReference type="InterPro" id="IPR013520">
    <property type="entry name" value="Ribonucl_H"/>
</dbReference>
<dbReference type="NCBIfam" id="TIGR00573">
    <property type="entry name" value="dnaq"/>
    <property type="match status" value="1"/>
</dbReference>
<keyword evidence="3" id="KW-0269">Exonuclease</keyword>
<accession>A0A069RGQ0</accession>
<dbReference type="InterPro" id="IPR036397">
    <property type="entry name" value="RNaseH_sf"/>
</dbReference>
<dbReference type="InterPro" id="IPR012337">
    <property type="entry name" value="RNaseH-like_sf"/>
</dbReference>
<evidence type="ECO:0000256" key="1">
    <source>
        <dbReference type="ARBA" id="ARBA00022722"/>
    </source>
</evidence>
<keyword evidence="5" id="KW-0548">Nucleotidyltransferase</keyword>
<dbReference type="GO" id="GO:0003887">
    <property type="term" value="F:DNA-directed DNA polymerase activity"/>
    <property type="evidence" value="ECO:0007669"/>
    <property type="project" value="UniProtKB-EC"/>
</dbReference>
<dbReference type="Proteomes" id="UP000027946">
    <property type="component" value="Unassembled WGS sequence"/>
</dbReference>
<dbReference type="GO" id="GO:0006260">
    <property type="term" value="P:DNA replication"/>
    <property type="evidence" value="ECO:0007669"/>
    <property type="project" value="InterPro"/>
</dbReference>
<keyword evidence="5" id="KW-0808">Transferase</keyword>
<keyword evidence="2" id="KW-0378">Hydrolase</keyword>
<dbReference type="SUPFAM" id="SSF53098">
    <property type="entry name" value="Ribonuclease H-like"/>
    <property type="match status" value="1"/>
</dbReference>
<dbReference type="eggNOG" id="COG0847">
    <property type="taxonomic scope" value="Bacteria"/>
</dbReference>
<dbReference type="EC" id="2.7.7.7" evidence="5"/>
<feature type="domain" description="Exonuclease" evidence="4">
    <location>
        <begin position="7"/>
        <end position="177"/>
    </location>
</feature>
<gene>
    <name evidence="5" type="primary">polC1</name>
    <name evidence="5" type="ORF">CLIT_8c01420</name>
</gene>
<evidence type="ECO:0000256" key="2">
    <source>
        <dbReference type="ARBA" id="ARBA00022801"/>
    </source>
</evidence>
<dbReference type="EMBL" id="JJMM01000008">
    <property type="protein sequence ID" value="KDR95973.1"/>
    <property type="molecule type" value="Genomic_DNA"/>
</dbReference>
<organism evidence="5 6">
    <name type="scientific">Peptoclostridium litorale DSM 5388</name>
    <dbReference type="NCBI Taxonomy" id="1121324"/>
    <lineage>
        <taxon>Bacteria</taxon>
        <taxon>Bacillati</taxon>
        <taxon>Bacillota</taxon>
        <taxon>Clostridia</taxon>
        <taxon>Peptostreptococcales</taxon>
        <taxon>Peptoclostridiaceae</taxon>
        <taxon>Peptoclostridium</taxon>
    </lineage>
</organism>